<dbReference type="RefSeq" id="XP_003663830.1">
    <property type="nucleotide sequence ID" value="XM_003663782.1"/>
</dbReference>
<dbReference type="KEGG" id="mtm:MYCTH_2306031"/>
<evidence type="ECO:0000256" key="3">
    <source>
        <dbReference type="ARBA" id="ARBA00023002"/>
    </source>
</evidence>
<dbReference type="InParanoid" id="G2QGM3"/>
<evidence type="ECO:0008006" key="7">
    <source>
        <dbReference type="Google" id="ProtNLM"/>
    </source>
</evidence>
<evidence type="ECO:0000313" key="6">
    <source>
        <dbReference type="Proteomes" id="UP000007322"/>
    </source>
</evidence>
<evidence type="ECO:0000256" key="2">
    <source>
        <dbReference type="ARBA" id="ARBA00022723"/>
    </source>
</evidence>
<dbReference type="SUPFAM" id="SSF48264">
    <property type="entry name" value="Cytochrome P450"/>
    <property type="match status" value="1"/>
</dbReference>
<gene>
    <name evidence="5" type="ORF">MYCTH_2306031</name>
</gene>
<comment type="similarity">
    <text evidence="1">Belongs to the cytochrome P450 family.</text>
</comment>
<dbReference type="GO" id="GO:0016705">
    <property type="term" value="F:oxidoreductase activity, acting on paired donors, with incorporation or reduction of molecular oxygen"/>
    <property type="evidence" value="ECO:0007669"/>
    <property type="project" value="InterPro"/>
</dbReference>
<keyword evidence="2" id="KW-0479">Metal-binding</keyword>
<dbReference type="InterPro" id="IPR050364">
    <property type="entry name" value="Cytochrome_P450_fung"/>
</dbReference>
<dbReference type="GO" id="GO:0004497">
    <property type="term" value="F:monooxygenase activity"/>
    <property type="evidence" value="ECO:0007669"/>
    <property type="project" value="InterPro"/>
</dbReference>
<keyword evidence="3" id="KW-0560">Oxidoreductase</keyword>
<dbReference type="Pfam" id="PF00067">
    <property type="entry name" value="p450"/>
    <property type="match status" value="1"/>
</dbReference>
<reference evidence="5 6" key="1">
    <citation type="journal article" date="2011" name="Nat. Biotechnol.">
        <title>Comparative genomic analysis of the thermophilic biomass-degrading fungi Myceliophthora thermophila and Thielavia terrestris.</title>
        <authorList>
            <person name="Berka R.M."/>
            <person name="Grigoriev I.V."/>
            <person name="Otillar R."/>
            <person name="Salamov A."/>
            <person name="Grimwood J."/>
            <person name="Reid I."/>
            <person name="Ishmael N."/>
            <person name="John T."/>
            <person name="Darmond C."/>
            <person name="Moisan M.-C."/>
            <person name="Henrissat B."/>
            <person name="Coutinho P.M."/>
            <person name="Lombard V."/>
            <person name="Natvig D.O."/>
            <person name="Lindquist E."/>
            <person name="Schmutz J."/>
            <person name="Lucas S."/>
            <person name="Harris P."/>
            <person name="Powlowski J."/>
            <person name="Bellemare A."/>
            <person name="Taylor D."/>
            <person name="Butler G."/>
            <person name="de Vries R.P."/>
            <person name="Allijn I.E."/>
            <person name="van den Brink J."/>
            <person name="Ushinsky S."/>
            <person name="Storms R."/>
            <person name="Powell A.J."/>
            <person name="Paulsen I.T."/>
            <person name="Elbourne L.D.H."/>
            <person name="Baker S.E."/>
            <person name="Magnuson J."/>
            <person name="LaBoissiere S."/>
            <person name="Clutterbuck A.J."/>
            <person name="Martinez D."/>
            <person name="Wogulis M."/>
            <person name="de Leon A.L."/>
            <person name="Rey M.W."/>
            <person name="Tsang A."/>
        </authorList>
    </citation>
    <scope>NUCLEOTIDE SEQUENCE [LARGE SCALE GENOMIC DNA]</scope>
    <source>
        <strain evidence="6">ATCC 42464 / BCRC 31852 / DSM 1799</strain>
    </source>
</reference>
<evidence type="ECO:0000256" key="4">
    <source>
        <dbReference type="ARBA" id="ARBA00023004"/>
    </source>
</evidence>
<dbReference type="PANTHER" id="PTHR46300">
    <property type="entry name" value="P450, PUTATIVE (EUROFUNG)-RELATED-RELATED"/>
    <property type="match status" value="1"/>
</dbReference>
<proteinExistence type="inferred from homology"/>
<accession>G2QGM3</accession>
<dbReference type="InterPro" id="IPR036396">
    <property type="entry name" value="Cyt_P450_sf"/>
</dbReference>
<dbReference type="GO" id="GO:0020037">
    <property type="term" value="F:heme binding"/>
    <property type="evidence" value="ECO:0007669"/>
    <property type="project" value="InterPro"/>
</dbReference>
<evidence type="ECO:0000313" key="5">
    <source>
        <dbReference type="EMBL" id="AEO58585.1"/>
    </source>
</evidence>
<dbReference type="HOGENOM" id="CLU_1023718_0_0_1"/>
<keyword evidence="6" id="KW-1185">Reference proteome</keyword>
<dbReference type="AlphaFoldDB" id="G2QGM3"/>
<protein>
    <recommendedName>
        <fullName evidence="7">Cytochrome P450-like protein</fullName>
    </recommendedName>
</protein>
<dbReference type="InterPro" id="IPR001128">
    <property type="entry name" value="Cyt_P450"/>
</dbReference>
<dbReference type="Gene3D" id="1.10.630.10">
    <property type="entry name" value="Cytochrome P450"/>
    <property type="match status" value="1"/>
</dbReference>
<organism evidence="5 6">
    <name type="scientific">Thermothelomyces thermophilus (strain ATCC 42464 / BCRC 31852 / DSM 1799)</name>
    <name type="common">Sporotrichum thermophile</name>
    <dbReference type="NCBI Taxonomy" id="573729"/>
    <lineage>
        <taxon>Eukaryota</taxon>
        <taxon>Fungi</taxon>
        <taxon>Dikarya</taxon>
        <taxon>Ascomycota</taxon>
        <taxon>Pezizomycotina</taxon>
        <taxon>Sordariomycetes</taxon>
        <taxon>Sordariomycetidae</taxon>
        <taxon>Sordariales</taxon>
        <taxon>Chaetomiaceae</taxon>
        <taxon>Thermothelomyces</taxon>
    </lineage>
</organism>
<keyword evidence="4" id="KW-0408">Iron</keyword>
<dbReference type="Proteomes" id="UP000007322">
    <property type="component" value="Chromosome 4"/>
</dbReference>
<dbReference type="GeneID" id="11510180"/>
<dbReference type="GO" id="GO:0005506">
    <property type="term" value="F:iron ion binding"/>
    <property type="evidence" value="ECO:0007669"/>
    <property type="project" value="InterPro"/>
</dbReference>
<name>G2QGM3_THET4</name>
<dbReference type="InterPro" id="IPR002401">
    <property type="entry name" value="Cyt_P450_E_grp-I"/>
</dbReference>
<dbReference type="PANTHER" id="PTHR46300:SF8">
    <property type="entry name" value="CYTOCHROME P450 2E1"/>
    <property type="match status" value="1"/>
</dbReference>
<sequence>MSRKAAWFRQRKLCNFLMHTSTSASLHSYPTLERDRFLYLLFLWPDQYIEWIEQLTSRTVSRLCWGTPQPGQILRHTTLGLLETISPSGSLPNVLNFLRHLPFLLSPWKRKEKGRRELEMRLFDANLAFVQDGLDRGQAGPSFVRAFFETKEDPDERVRQRWGDVPEAVNVVGLMAIAGALTIGSPLQSYMLAMLHYPEWQSRLQDEIDAVCGGACPQWDDRERLPLLRAVVKEVIRWRPPVPTGIPHASEADDVYNGYFIPAGATIHALEW</sequence>
<dbReference type="OrthoDB" id="1103324at2759"/>
<dbReference type="PRINTS" id="PR00463">
    <property type="entry name" value="EP450I"/>
</dbReference>
<dbReference type="EMBL" id="CP003005">
    <property type="protein sequence ID" value="AEO58585.1"/>
    <property type="molecule type" value="Genomic_DNA"/>
</dbReference>
<evidence type="ECO:0000256" key="1">
    <source>
        <dbReference type="ARBA" id="ARBA00010617"/>
    </source>
</evidence>
<dbReference type="OMA" id="YSKIERY"/>
<dbReference type="VEuPathDB" id="FungiDB:MYCTH_2306031"/>
<dbReference type="eggNOG" id="KOG0156">
    <property type="taxonomic scope" value="Eukaryota"/>
</dbReference>